<proteinExistence type="predicted"/>
<dbReference type="EMBL" id="FOMX01000014">
    <property type="protein sequence ID" value="SFE47387.1"/>
    <property type="molecule type" value="Genomic_DNA"/>
</dbReference>
<feature type="transmembrane region" description="Helical" evidence="1">
    <location>
        <begin position="29"/>
        <end position="46"/>
    </location>
</feature>
<dbReference type="AlphaFoldDB" id="A0A1I2AUI1"/>
<gene>
    <name evidence="2" type="ORF">SAMN02745121_04375</name>
</gene>
<keyword evidence="1" id="KW-1133">Transmembrane helix</keyword>
<dbReference type="RefSeq" id="WP_096332027.1">
    <property type="nucleotide sequence ID" value="NZ_FOMX01000014.1"/>
</dbReference>
<sequence length="99" mass="9915">MTVDTALVFVVVAASLLLFLRAGKRLVPAIALGASVLEALLALRIVQLSLAGVPLGLVLGGALAGCGALLYLRVSQKLQIAAATVIALVGAMQVLAAVL</sequence>
<keyword evidence="1" id="KW-0472">Membrane</keyword>
<organism evidence="2 3">
    <name type="scientific">Nannocystis exedens</name>
    <dbReference type="NCBI Taxonomy" id="54"/>
    <lineage>
        <taxon>Bacteria</taxon>
        <taxon>Pseudomonadati</taxon>
        <taxon>Myxococcota</taxon>
        <taxon>Polyangia</taxon>
        <taxon>Nannocystales</taxon>
        <taxon>Nannocystaceae</taxon>
        <taxon>Nannocystis</taxon>
    </lineage>
</organism>
<reference evidence="3" key="1">
    <citation type="submission" date="2016-10" db="EMBL/GenBank/DDBJ databases">
        <authorList>
            <person name="Varghese N."/>
            <person name="Submissions S."/>
        </authorList>
    </citation>
    <scope>NUCLEOTIDE SEQUENCE [LARGE SCALE GENOMIC DNA]</scope>
    <source>
        <strain evidence="3">ATCC 25963</strain>
    </source>
</reference>
<feature type="transmembrane region" description="Helical" evidence="1">
    <location>
        <begin position="78"/>
        <end position="98"/>
    </location>
</feature>
<dbReference type="Proteomes" id="UP000199400">
    <property type="component" value="Unassembled WGS sequence"/>
</dbReference>
<protein>
    <submittedName>
        <fullName evidence="2">Uncharacterized protein</fullName>
    </submittedName>
</protein>
<evidence type="ECO:0000256" key="1">
    <source>
        <dbReference type="SAM" id="Phobius"/>
    </source>
</evidence>
<keyword evidence="1" id="KW-0812">Transmembrane</keyword>
<accession>A0A1I2AUI1</accession>
<evidence type="ECO:0000313" key="2">
    <source>
        <dbReference type="EMBL" id="SFE47387.1"/>
    </source>
</evidence>
<evidence type="ECO:0000313" key="3">
    <source>
        <dbReference type="Proteomes" id="UP000199400"/>
    </source>
</evidence>
<keyword evidence="3" id="KW-1185">Reference proteome</keyword>
<name>A0A1I2AUI1_9BACT</name>
<feature type="transmembrane region" description="Helical" evidence="1">
    <location>
        <begin position="6"/>
        <end position="22"/>
    </location>
</feature>
<feature type="transmembrane region" description="Helical" evidence="1">
    <location>
        <begin position="52"/>
        <end position="71"/>
    </location>
</feature>